<evidence type="ECO:0000256" key="6">
    <source>
        <dbReference type="ARBA" id="ARBA00022801"/>
    </source>
</evidence>
<dbReference type="InterPro" id="IPR057766">
    <property type="entry name" value="Znf-C2H2_OTU1-like_C"/>
</dbReference>
<dbReference type="CDD" id="cd22745">
    <property type="entry name" value="OTU_OTU1"/>
    <property type="match status" value="1"/>
</dbReference>
<dbReference type="GO" id="GO:0005829">
    <property type="term" value="C:cytosol"/>
    <property type="evidence" value="ECO:0007669"/>
    <property type="project" value="TreeGrafter"/>
</dbReference>
<dbReference type="EMBL" id="JAEPRD010000027">
    <property type="protein sequence ID" value="KAG2206943.1"/>
    <property type="molecule type" value="Genomic_DNA"/>
</dbReference>
<dbReference type="InterPro" id="IPR048857">
    <property type="entry name" value="OTU1_Ubl"/>
</dbReference>
<dbReference type="InterPro" id="IPR000626">
    <property type="entry name" value="Ubiquitin-like_dom"/>
</dbReference>
<evidence type="ECO:0000313" key="13">
    <source>
        <dbReference type="Proteomes" id="UP000603453"/>
    </source>
</evidence>
<feature type="domain" description="OTU" evidence="11">
    <location>
        <begin position="103"/>
        <end position="208"/>
    </location>
</feature>
<dbReference type="InterPro" id="IPR038765">
    <property type="entry name" value="Papain-like_cys_pep_sf"/>
</dbReference>
<keyword evidence="4" id="KW-0863">Zinc-finger</keyword>
<dbReference type="PROSITE" id="PS50802">
    <property type="entry name" value="OTU"/>
    <property type="match status" value="1"/>
</dbReference>
<dbReference type="GO" id="GO:0036503">
    <property type="term" value="P:ERAD pathway"/>
    <property type="evidence" value="ECO:0007669"/>
    <property type="project" value="TreeGrafter"/>
</dbReference>
<evidence type="ECO:0000256" key="1">
    <source>
        <dbReference type="ARBA" id="ARBA00000707"/>
    </source>
</evidence>
<dbReference type="SUPFAM" id="SSF54001">
    <property type="entry name" value="Cysteine proteinases"/>
    <property type="match status" value="1"/>
</dbReference>
<dbReference type="Gene3D" id="3.10.20.90">
    <property type="entry name" value="Phosphatidylinositol 3-kinase Catalytic Subunit, Chain A, domain 1"/>
    <property type="match status" value="1"/>
</dbReference>
<evidence type="ECO:0000259" key="10">
    <source>
        <dbReference type="PROSITE" id="PS50053"/>
    </source>
</evidence>
<evidence type="ECO:0000256" key="4">
    <source>
        <dbReference type="ARBA" id="ARBA00022771"/>
    </source>
</evidence>
<organism evidence="12 13">
    <name type="scientific">Mucor saturninus</name>
    <dbReference type="NCBI Taxonomy" id="64648"/>
    <lineage>
        <taxon>Eukaryota</taxon>
        <taxon>Fungi</taxon>
        <taxon>Fungi incertae sedis</taxon>
        <taxon>Mucoromycota</taxon>
        <taxon>Mucoromycotina</taxon>
        <taxon>Mucoromycetes</taxon>
        <taxon>Mucorales</taxon>
        <taxon>Mucorineae</taxon>
        <taxon>Mucoraceae</taxon>
        <taxon>Mucor</taxon>
    </lineage>
</organism>
<dbReference type="GO" id="GO:0005634">
    <property type="term" value="C:nucleus"/>
    <property type="evidence" value="ECO:0007669"/>
    <property type="project" value="TreeGrafter"/>
</dbReference>
<dbReference type="GO" id="GO:0030968">
    <property type="term" value="P:endoplasmic reticulum unfolded protein response"/>
    <property type="evidence" value="ECO:0007669"/>
    <property type="project" value="TreeGrafter"/>
</dbReference>
<dbReference type="OrthoDB" id="65596at2759"/>
<evidence type="ECO:0000313" key="12">
    <source>
        <dbReference type="EMBL" id="KAG2206943.1"/>
    </source>
</evidence>
<accession>A0A8H7RA34</accession>
<dbReference type="SUPFAM" id="SSF54236">
    <property type="entry name" value="Ubiquitin-like"/>
    <property type="match status" value="1"/>
</dbReference>
<feature type="domain" description="Ubiquitin-like" evidence="10">
    <location>
        <begin position="1"/>
        <end position="73"/>
    </location>
</feature>
<sequence length="293" mass="32244">MRLRIRHAKGLLTISDVTLEQSVLELKKCISKSIGLASNQDVEISGGYPPKPISDNTISLKDAGLRDGDTLNIKILDTVVAPVHKENSTTVKEGIVETPTGFLTLRVMDDDNSCLFRSIVVVEGIKSDPITYSDATLGQPRDKYMDWIQKPNAWGGAIELAILSSHFGIEIDSIDVQTGRVDKFGEGKYDERVLIVYSGIHYDALALAPTSDSPMDFDQTRFSVTDEYILKSSSELVNGLRKSHRFTDIANFTLKCEQCNTGLKGEKDAQDHAAVSIQLLLIDNLNNILTDLA</sequence>
<dbReference type="EC" id="3.4.19.12" evidence="9"/>
<evidence type="ECO:0000256" key="2">
    <source>
        <dbReference type="ARBA" id="ARBA00022670"/>
    </source>
</evidence>
<comment type="subcellular location">
    <subcellularLocation>
        <location evidence="9">Cytoplasm</location>
    </subcellularLocation>
</comment>
<dbReference type="Proteomes" id="UP000603453">
    <property type="component" value="Unassembled WGS sequence"/>
</dbReference>
<dbReference type="PANTHER" id="PTHR13312:SF0">
    <property type="entry name" value="UBIQUITIN THIOESTERASE OTU1"/>
    <property type="match status" value="1"/>
</dbReference>
<dbReference type="InterPro" id="IPR029071">
    <property type="entry name" value="Ubiquitin-like_domsf"/>
</dbReference>
<dbReference type="Gene3D" id="3.90.70.80">
    <property type="match status" value="1"/>
</dbReference>
<gene>
    <name evidence="12" type="ORF">INT47_008412</name>
</gene>
<evidence type="ECO:0000259" key="11">
    <source>
        <dbReference type="PROSITE" id="PS50802"/>
    </source>
</evidence>
<reference evidence="12" key="1">
    <citation type="submission" date="2020-12" db="EMBL/GenBank/DDBJ databases">
        <title>Metabolic potential, ecology and presence of endohyphal bacteria is reflected in genomic diversity of Mucoromycotina.</title>
        <authorList>
            <person name="Muszewska A."/>
            <person name="Okrasinska A."/>
            <person name="Steczkiewicz K."/>
            <person name="Drgas O."/>
            <person name="Orlowska M."/>
            <person name="Perlinska-Lenart U."/>
            <person name="Aleksandrzak-Piekarczyk T."/>
            <person name="Szatraj K."/>
            <person name="Zielenkiewicz U."/>
            <person name="Pilsyk S."/>
            <person name="Malc E."/>
            <person name="Mieczkowski P."/>
            <person name="Kruszewska J.S."/>
            <person name="Biernat P."/>
            <person name="Pawlowska J."/>
        </authorList>
    </citation>
    <scope>NUCLEOTIDE SEQUENCE</scope>
    <source>
        <strain evidence="12">WA0000017839</strain>
    </source>
</reference>
<dbReference type="AlphaFoldDB" id="A0A8H7RA34"/>
<evidence type="ECO:0000256" key="9">
    <source>
        <dbReference type="RuleBase" id="RU367104"/>
    </source>
</evidence>
<evidence type="ECO:0000256" key="3">
    <source>
        <dbReference type="ARBA" id="ARBA00022723"/>
    </source>
</evidence>
<dbReference type="GO" id="GO:0016579">
    <property type="term" value="P:protein deubiquitination"/>
    <property type="evidence" value="ECO:0007669"/>
    <property type="project" value="TreeGrafter"/>
</dbReference>
<keyword evidence="3" id="KW-0479">Metal-binding</keyword>
<comment type="function">
    <text evidence="9">Hydrolase that can remove conjugated ubiquitin from proteins and may therefore play an important regulatory role at the level of protein turnover by preventing degradation.</text>
</comment>
<keyword evidence="8" id="KW-0862">Zinc</keyword>
<dbReference type="PROSITE" id="PS50053">
    <property type="entry name" value="UBIQUITIN_2"/>
    <property type="match status" value="1"/>
</dbReference>
<keyword evidence="6 9" id="KW-0378">Hydrolase</keyword>
<comment type="caution">
    <text evidence="12">The sequence shown here is derived from an EMBL/GenBank/DDBJ whole genome shotgun (WGS) entry which is preliminary data.</text>
</comment>
<keyword evidence="2" id="KW-0645">Protease</keyword>
<evidence type="ECO:0000256" key="5">
    <source>
        <dbReference type="ARBA" id="ARBA00022786"/>
    </source>
</evidence>
<dbReference type="PANTHER" id="PTHR13312">
    <property type="entry name" value="HIV-INDUCED PROTEIN-7-LIKE PROTEASE"/>
    <property type="match status" value="1"/>
</dbReference>
<keyword evidence="13" id="KW-1185">Reference proteome</keyword>
<dbReference type="Pfam" id="PF21403">
    <property type="entry name" value="OTU1_UBXL"/>
    <property type="match status" value="1"/>
</dbReference>
<dbReference type="Pfam" id="PF24560">
    <property type="entry name" value="zf-C2H2_OTU1_C"/>
    <property type="match status" value="1"/>
</dbReference>
<protein>
    <recommendedName>
        <fullName evidence="9">Ubiquitin thioesterase OTU</fullName>
        <ecNumber evidence="9">3.4.19.12</ecNumber>
    </recommendedName>
</protein>
<keyword evidence="9" id="KW-0963">Cytoplasm</keyword>
<keyword evidence="7 9" id="KW-0788">Thiol protease</keyword>
<dbReference type="GO" id="GO:0004843">
    <property type="term" value="F:cysteine-type deubiquitinase activity"/>
    <property type="evidence" value="ECO:0007669"/>
    <property type="project" value="UniProtKB-UniRule"/>
</dbReference>
<name>A0A8H7RA34_9FUNG</name>
<keyword evidence="5 9" id="KW-0833">Ubl conjugation pathway</keyword>
<dbReference type="InterPro" id="IPR003323">
    <property type="entry name" value="OTU_dom"/>
</dbReference>
<comment type="catalytic activity">
    <reaction evidence="1 9">
        <text>Thiol-dependent hydrolysis of ester, thioester, amide, peptide and isopeptide bonds formed by the C-terminal Gly of ubiquitin (a 76-residue protein attached to proteins as an intracellular targeting signal).</text>
        <dbReference type="EC" id="3.4.19.12"/>
    </reaction>
</comment>
<evidence type="ECO:0000256" key="8">
    <source>
        <dbReference type="ARBA" id="ARBA00022833"/>
    </source>
</evidence>
<proteinExistence type="predicted"/>
<evidence type="ECO:0000256" key="7">
    <source>
        <dbReference type="ARBA" id="ARBA00022807"/>
    </source>
</evidence>